<keyword evidence="2" id="KW-0812">Transmembrane</keyword>
<evidence type="ECO:0000256" key="1">
    <source>
        <dbReference type="SAM" id="MobiDB-lite"/>
    </source>
</evidence>
<sequence length="418" mass="43383">MEITSGPERGTAGPSGTTRFDRRHVWAAVAAIIGLVNLAQATSMPWVTVHEGQGVVDRLIGVTPSTEVRTYGLTDLPGFAPWLYVGWGLLLALLVAAWVRPAWRQGVQMAAVLISVVLAVVTLLPGGVAVSASGFQPDNHPSTDFLAGVWSALLGMLLLAGAIATLPAVPMPATPTAAALPEVVPTDPSQPETAPADEPAAADPAAPVDSAPFVWQSARVGTRPAAPWWRRPGPLAGGLAGLVAVAVLATVIWYATRPAAEPQPADLASLVVASPADSTPASPAGAEDRVDLSRILPLSDSRAMLLAEQARDEVEHTAGAAWTRPDATSVTVTLLQFGTASSADQFQRTYVDLQQATPGNLVEIDDVPGAMAFVGDDRAGIWAVAVREEIVVLVSAVGGSSGTLTAIEPLVREQYDRL</sequence>
<evidence type="ECO:0000256" key="2">
    <source>
        <dbReference type="SAM" id="Phobius"/>
    </source>
</evidence>
<feature type="transmembrane region" description="Helical" evidence="2">
    <location>
        <begin position="235"/>
        <end position="255"/>
    </location>
</feature>
<keyword evidence="4" id="KW-1185">Reference proteome</keyword>
<dbReference type="Proteomes" id="UP001596226">
    <property type="component" value="Unassembled WGS sequence"/>
</dbReference>
<dbReference type="EMBL" id="JBHSQS010000010">
    <property type="protein sequence ID" value="MFC5925233.1"/>
    <property type="molecule type" value="Genomic_DNA"/>
</dbReference>
<feature type="transmembrane region" description="Helical" evidence="2">
    <location>
        <begin position="145"/>
        <end position="166"/>
    </location>
</feature>
<evidence type="ECO:0000313" key="4">
    <source>
        <dbReference type="Proteomes" id="UP001596226"/>
    </source>
</evidence>
<name>A0ABW1H8K6_9ACTN</name>
<dbReference type="RefSeq" id="WP_377513205.1">
    <property type="nucleotide sequence ID" value="NZ_JBHSQS010000010.1"/>
</dbReference>
<feature type="compositionally biased region" description="Low complexity" evidence="1">
    <location>
        <begin position="194"/>
        <end position="207"/>
    </location>
</feature>
<reference evidence="4" key="1">
    <citation type="journal article" date="2019" name="Int. J. Syst. Evol. Microbiol.">
        <title>The Global Catalogue of Microorganisms (GCM) 10K type strain sequencing project: providing services to taxonomists for standard genome sequencing and annotation.</title>
        <authorList>
            <consortium name="The Broad Institute Genomics Platform"/>
            <consortium name="The Broad Institute Genome Sequencing Center for Infectious Disease"/>
            <person name="Wu L."/>
            <person name="Ma J."/>
        </authorList>
    </citation>
    <scope>NUCLEOTIDE SEQUENCE [LARGE SCALE GENOMIC DNA]</scope>
    <source>
        <strain evidence="4">CGMCC 4.7144</strain>
    </source>
</reference>
<feature type="transmembrane region" description="Helical" evidence="2">
    <location>
        <begin position="79"/>
        <end position="99"/>
    </location>
</feature>
<organism evidence="3 4">
    <name type="scientific">Micromonospora vulcania</name>
    <dbReference type="NCBI Taxonomy" id="1441873"/>
    <lineage>
        <taxon>Bacteria</taxon>
        <taxon>Bacillati</taxon>
        <taxon>Actinomycetota</taxon>
        <taxon>Actinomycetes</taxon>
        <taxon>Micromonosporales</taxon>
        <taxon>Micromonosporaceae</taxon>
        <taxon>Micromonospora</taxon>
    </lineage>
</organism>
<accession>A0ABW1H8K6</accession>
<feature type="transmembrane region" description="Helical" evidence="2">
    <location>
        <begin position="25"/>
        <end position="47"/>
    </location>
</feature>
<keyword evidence="2" id="KW-1133">Transmembrane helix</keyword>
<keyword evidence="2" id="KW-0472">Membrane</keyword>
<comment type="caution">
    <text evidence="3">The sequence shown here is derived from an EMBL/GenBank/DDBJ whole genome shotgun (WGS) entry which is preliminary data.</text>
</comment>
<feature type="transmembrane region" description="Helical" evidence="2">
    <location>
        <begin position="111"/>
        <end position="133"/>
    </location>
</feature>
<proteinExistence type="predicted"/>
<feature type="region of interest" description="Disordered" evidence="1">
    <location>
        <begin position="181"/>
        <end position="207"/>
    </location>
</feature>
<gene>
    <name evidence="3" type="ORF">ACFQGL_17975</name>
</gene>
<protein>
    <submittedName>
        <fullName evidence="3">Uncharacterized protein</fullName>
    </submittedName>
</protein>
<evidence type="ECO:0000313" key="3">
    <source>
        <dbReference type="EMBL" id="MFC5925233.1"/>
    </source>
</evidence>